<accession>A0AAD6FT17</accession>
<organism evidence="1 2">
    <name type="scientific">Pogonophryne albipinna</name>
    <dbReference type="NCBI Taxonomy" id="1090488"/>
    <lineage>
        <taxon>Eukaryota</taxon>
        <taxon>Metazoa</taxon>
        <taxon>Chordata</taxon>
        <taxon>Craniata</taxon>
        <taxon>Vertebrata</taxon>
        <taxon>Euteleostomi</taxon>
        <taxon>Actinopterygii</taxon>
        <taxon>Neopterygii</taxon>
        <taxon>Teleostei</taxon>
        <taxon>Neoteleostei</taxon>
        <taxon>Acanthomorphata</taxon>
        <taxon>Eupercaria</taxon>
        <taxon>Perciformes</taxon>
        <taxon>Notothenioidei</taxon>
        <taxon>Pogonophryne</taxon>
    </lineage>
</organism>
<gene>
    <name evidence="1" type="ORF">JOQ06_023658</name>
</gene>
<dbReference type="EMBL" id="JAPTMU010000003">
    <property type="protein sequence ID" value="KAJ4945980.1"/>
    <property type="molecule type" value="Genomic_DNA"/>
</dbReference>
<evidence type="ECO:0000313" key="2">
    <source>
        <dbReference type="Proteomes" id="UP001219934"/>
    </source>
</evidence>
<name>A0AAD6FT17_9TELE</name>
<protein>
    <submittedName>
        <fullName evidence="1">Uncharacterized protein</fullName>
    </submittedName>
</protein>
<sequence>ESYIPEAPTVKKYMGIEGSALHYNPFRRQAVWVGGKRGVLRAIVKLYYSKQLTVPVPGCFFA</sequence>
<comment type="caution">
    <text evidence="1">The sequence shown here is derived from an EMBL/GenBank/DDBJ whole genome shotgun (WGS) entry which is preliminary data.</text>
</comment>
<proteinExistence type="predicted"/>
<evidence type="ECO:0000313" key="1">
    <source>
        <dbReference type="EMBL" id="KAJ4945980.1"/>
    </source>
</evidence>
<dbReference type="AlphaFoldDB" id="A0AAD6FT17"/>
<keyword evidence="2" id="KW-1185">Reference proteome</keyword>
<reference evidence="1" key="1">
    <citation type="submission" date="2022-11" db="EMBL/GenBank/DDBJ databases">
        <title>Chromosome-level genome of Pogonophryne albipinna.</title>
        <authorList>
            <person name="Jo E."/>
        </authorList>
    </citation>
    <scope>NUCLEOTIDE SEQUENCE</scope>
    <source>
        <strain evidence="1">SGF0006</strain>
        <tissue evidence="1">Muscle</tissue>
    </source>
</reference>
<dbReference type="Proteomes" id="UP001219934">
    <property type="component" value="Unassembled WGS sequence"/>
</dbReference>
<feature type="non-terminal residue" evidence="1">
    <location>
        <position position="1"/>
    </location>
</feature>
<feature type="non-terminal residue" evidence="1">
    <location>
        <position position="62"/>
    </location>
</feature>